<gene>
    <name evidence="1" type="ORF">RRH01S_07_02540</name>
</gene>
<dbReference type="Proteomes" id="UP000026941">
    <property type="component" value="Unassembled WGS sequence"/>
</dbReference>
<evidence type="ECO:0000313" key="1">
    <source>
        <dbReference type="EMBL" id="GAJ94052.1"/>
    </source>
</evidence>
<protein>
    <submittedName>
        <fullName evidence="1">Uncharacterized protein</fullName>
    </submittedName>
</protein>
<comment type="caution">
    <text evidence="1">The sequence shown here is derived from an EMBL/GenBank/DDBJ whole genome shotgun (WGS) entry which is preliminary data.</text>
</comment>
<sequence>MTVTFAAYTGFVLPLSSFVKVDRQMSKKCQTTPGSACGFIDLRALTAMSQPPEAALKVELAEASPLQPPFNR</sequence>
<dbReference type="AlphaFoldDB" id="A0AA87Q4W2"/>
<evidence type="ECO:0000313" key="2">
    <source>
        <dbReference type="Proteomes" id="UP000026941"/>
    </source>
</evidence>
<accession>A0AA87Q4W2</accession>
<reference evidence="1 2" key="1">
    <citation type="submission" date="2014-05" db="EMBL/GenBank/DDBJ databases">
        <title>Whole genome shotgun sequence of Rhizobium rhizogenes NBRC 13257.</title>
        <authorList>
            <person name="Katano-Makiyama Y."/>
            <person name="Hosoyama A."/>
            <person name="Hashimoto M."/>
            <person name="Hosoyama Y."/>
            <person name="Noguchi M."/>
            <person name="Tsuchikane K."/>
            <person name="Kimura A."/>
            <person name="Ohji S."/>
            <person name="Ichikawa N."/>
            <person name="Yamazoe A."/>
            <person name="Fujita N."/>
        </authorList>
    </citation>
    <scope>NUCLEOTIDE SEQUENCE [LARGE SCALE GENOMIC DNA]</scope>
    <source>
        <strain evidence="1 2">NBRC 13257</strain>
    </source>
</reference>
<organism evidence="1 2">
    <name type="scientific">Rhizobium rhizogenes NBRC 13257</name>
    <dbReference type="NCBI Taxonomy" id="1220581"/>
    <lineage>
        <taxon>Bacteria</taxon>
        <taxon>Pseudomonadati</taxon>
        <taxon>Pseudomonadota</taxon>
        <taxon>Alphaproteobacteria</taxon>
        <taxon>Hyphomicrobiales</taxon>
        <taxon>Rhizobiaceae</taxon>
        <taxon>Rhizobium/Agrobacterium group</taxon>
        <taxon>Rhizobium</taxon>
    </lineage>
</organism>
<name>A0AA87Q4W2_RHIRH</name>
<dbReference type="EMBL" id="BAYX01000007">
    <property type="protein sequence ID" value="GAJ94052.1"/>
    <property type="molecule type" value="Genomic_DNA"/>
</dbReference>
<proteinExistence type="predicted"/>